<gene>
    <name evidence="2" type="primary">cutA</name>
    <name evidence="2" type="ORF">ABVV53_01220</name>
</gene>
<evidence type="ECO:0000313" key="3">
    <source>
        <dbReference type="Proteomes" id="UP001548713"/>
    </source>
</evidence>
<protein>
    <submittedName>
        <fullName evidence="2">Divalent-cation tolerance protein CutA</fullName>
    </submittedName>
</protein>
<organism evidence="2 3">
    <name type="scientific">Novosphingobium kalidii</name>
    <dbReference type="NCBI Taxonomy" id="3230299"/>
    <lineage>
        <taxon>Bacteria</taxon>
        <taxon>Pseudomonadati</taxon>
        <taxon>Pseudomonadota</taxon>
        <taxon>Alphaproteobacteria</taxon>
        <taxon>Sphingomonadales</taxon>
        <taxon>Sphingomonadaceae</taxon>
        <taxon>Novosphingobium</taxon>
    </lineage>
</organism>
<dbReference type="Gene3D" id="3.30.70.120">
    <property type="match status" value="1"/>
</dbReference>
<dbReference type="SUPFAM" id="SSF54913">
    <property type="entry name" value="GlnB-like"/>
    <property type="match status" value="1"/>
</dbReference>
<dbReference type="InterPro" id="IPR011322">
    <property type="entry name" value="N-reg_PII-like_a/b"/>
</dbReference>
<dbReference type="Pfam" id="PF03091">
    <property type="entry name" value="CutA1"/>
    <property type="match status" value="1"/>
</dbReference>
<dbReference type="InterPro" id="IPR004323">
    <property type="entry name" value="Ion_tolerance_CutA"/>
</dbReference>
<dbReference type="RefSeq" id="WP_353982495.1">
    <property type="nucleotide sequence ID" value="NZ_JBEWLY010000004.1"/>
</dbReference>
<accession>A0ABV2CWX0</accession>
<reference evidence="2 3" key="1">
    <citation type="submission" date="2024-07" db="EMBL/GenBank/DDBJ databases">
        <title>Novosphingobium kalidii RD2P27.</title>
        <authorList>
            <person name="Sun J.-Q."/>
        </authorList>
    </citation>
    <scope>NUCLEOTIDE SEQUENCE [LARGE SCALE GENOMIC DNA]</scope>
    <source>
        <strain evidence="2 3">RD2P27</strain>
    </source>
</reference>
<dbReference type="PANTHER" id="PTHR23419:SF8">
    <property type="entry name" value="FI09726P"/>
    <property type="match status" value="1"/>
</dbReference>
<name>A0ABV2CWX0_9SPHN</name>
<dbReference type="EMBL" id="JBEWLY010000004">
    <property type="protein sequence ID" value="MET1754091.1"/>
    <property type="molecule type" value="Genomic_DNA"/>
</dbReference>
<keyword evidence="3" id="KW-1185">Reference proteome</keyword>
<comment type="caution">
    <text evidence="2">The sequence shown here is derived from an EMBL/GenBank/DDBJ whole genome shotgun (WGS) entry which is preliminary data.</text>
</comment>
<dbReference type="PANTHER" id="PTHR23419">
    <property type="entry name" value="DIVALENT CATION TOLERANCE CUTA-RELATED"/>
    <property type="match status" value="1"/>
</dbReference>
<comment type="similarity">
    <text evidence="1">Belongs to the CutA family.</text>
</comment>
<evidence type="ECO:0000256" key="1">
    <source>
        <dbReference type="ARBA" id="ARBA00010169"/>
    </source>
</evidence>
<proteinExistence type="inferred from homology"/>
<dbReference type="Proteomes" id="UP001548713">
    <property type="component" value="Unassembled WGS sequence"/>
</dbReference>
<dbReference type="InterPro" id="IPR015867">
    <property type="entry name" value="N-reg_PII/ATP_PRibTrfase_C"/>
</dbReference>
<sequence length="108" mass="11401">MTGARTPALIWCPFPDADAALAVIDTLLDEALIACGNVLPGMQSRFVWNGQKDSATETGALLKTNAARLARAVSRLSELHPYEEPAIVAWHCETGAPGTLAWLAGIGD</sequence>
<evidence type="ECO:0000313" key="2">
    <source>
        <dbReference type="EMBL" id="MET1754091.1"/>
    </source>
</evidence>